<dbReference type="SFLD" id="SFLDS00019">
    <property type="entry name" value="Glutathione_Transferase_(cytos"/>
    <property type="match status" value="1"/>
</dbReference>
<comment type="caution">
    <text evidence="4">The sequence shown here is derived from an EMBL/GenBank/DDBJ whole genome shotgun (WGS) entry which is preliminary data.</text>
</comment>
<dbReference type="EMBL" id="JARFYN010000087">
    <property type="protein sequence ID" value="MDL2410529.1"/>
    <property type="molecule type" value="Genomic_DNA"/>
</dbReference>
<dbReference type="PANTHER" id="PTHR42673">
    <property type="entry name" value="MALEYLACETOACETATE ISOMERASE"/>
    <property type="match status" value="1"/>
</dbReference>
<dbReference type="InterPro" id="IPR005955">
    <property type="entry name" value="GST_Zeta"/>
</dbReference>
<dbReference type="InterPro" id="IPR040079">
    <property type="entry name" value="Glutathione_S-Trfase"/>
</dbReference>
<keyword evidence="5" id="KW-1185">Reference proteome</keyword>
<dbReference type="Proteomes" id="UP001172630">
    <property type="component" value="Unassembled WGS sequence"/>
</dbReference>
<dbReference type="PROSITE" id="PS50405">
    <property type="entry name" value="GST_CTER"/>
    <property type="match status" value="1"/>
</dbReference>
<evidence type="ECO:0000259" key="2">
    <source>
        <dbReference type="PROSITE" id="PS50404"/>
    </source>
</evidence>
<comment type="similarity">
    <text evidence="1">Belongs to the GST superfamily. Zeta family.</text>
</comment>
<dbReference type="PANTHER" id="PTHR42673:SF4">
    <property type="entry name" value="MALEYLACETOACETATE ISOMERASE"/>
    <property type="match status" value="1"/>
</dbReference>
<dbReference type="EC" id="5.2.1.2" evidence="4"/>
<evidence type="ECO:0000313" key="5">
    <source>
        <dbReference type="Proteomes" id="UP001172630"/>
    </source>
</evidence>
<dbReference type="SUPFAM" id="SSF52833">
    <property type="entry name" value="Thioredoxin-like"/>
    <property type="match status" value="1"/>
</dbReference>
<dbReference type="CDD" id="cd03042">
    <property type="entry name" value="GST_N_Zeta"/>
    <property type="match status" value="1"/>
</dbReference>
<dbReference type="InterPro" id="IPR036249">
    <property type="entry name" value="Thioredoxin-like_sf"/>
</dbReference>
<name>A0ABT7KPI3_9HYPH</name>
<dbReference type="Gene3D" id="3.40.30.10">
    <property type="entry name" value="Glutaredoxin"/>
    <property type="match status" value="1"/>
</dbReference>
<dbReference type="SUPFAM" id="SSF47616">
    <property type="entry name" value="GST C-terminal domain-like"/>
    <property type="match status" value="1"/>
</dbReference>
<dbReference type="Pfam" id="PF13417">
    <property type="entry name" value="GST_N_3"/>
    <property type="match status" value="1"/>
</dbReference>
<dbReference type="NCBIfam" id="TIGR01262">
    <property type="entry name" value="maiA"/>
    <property type="match status" value="1"/>
</dbReference>
<protein>
    <submittedName>
        <fullName evidence="4">Maleylacetoacetate isomerase</fullName>
        <ecNumber evidence="4">5.2.1.2</ecNumber>
    </submittedName>
</protein>
<dbReference type="CDD" id="cd03191">
    <property type="entry name" value="GST_C_Zeta"/>
    <property type="match status" value="1"/>
</dbReference>
<feature type="domain" description="GST N-terminal" evidence="2">
    <location>
        <begin position="1"/>
        <end position="82"/>
    </location>
</feature>
<sequence length="215" mass="23791">MILHGYFRSSAAYRCRIALNLKGIGYESRPIHLRRGGGEQKLPAYLELNPQGLVPTLEVGDLRLTQSLAIIEWLEETYPTPALLPTNKDLRARARAFAEVIACDTHPLQNLRVLDYLKGEFKLDQRAADAWCQHWIGDGLAACEALLAREETGGNFCFGDEPSIADVCLIPQMFSAVRFGVDLSTVPRLQAIQKICDGLPAFSRAHPANQADSET</sequence>
<evidence type="ECO:0000313" key="4">
    <source>
        <dbReference type="EMBL" id="MDL2410529.1"/>
    </source>
</evidence>
<dbReference type="InterPro" id="IPR010987">
    <property type="entry name" value="Glutathione-S-Trfase_C-like"/>
</dbReference>
<proteinExistence type="inferred from homology"/>
<organism evidence="4 5">
    <name type="scientific">Rhizobium calliandrae</name>
    <dbReference type="NCBI Taxonomy" id="1312182"/>
    <lineage>
        <taxon>Bacteria</taxon>
        <taxon>Pseudomonadati</taxon>
        <taxon>Pseudomonadota</taxon>
        <taxon>Alphaproteobacteria</taxon>
        <taxon>Hyphomicrobiales</taxon>
        <taxon>Rhizobiaceae</taxon>
        <taxon>Rhizobium/Agrobacterium group</taxon>
        <taxon>Rhizobium</taxon>
    </lineage>
</organism>
<dbReference type="InterPro" id="IPR004045">
    <property type="entry name" value="Glutathione_S-Trfase_N"/>
</dbReference>
<dbReference type="InterPro" id="IPR034333">
    <property type="entry name" value="GST_Zeta_N"/>
</dbReference>
<keyword evidence="4" id="KW-0413">Isomerase</keyword>
<dbReference type="Gene3D" id="1.20.1050.10">
    <property type="match status" value="1"/>
</dbReference>
<dbReference type="SFLD" id="SFLDG00358">
    <property type="entry name" value="Main_(cytGST)"/>
    <property type="match status" value="1"/>
</dbReference>
<evidence type="ECO:0000259" key="3">
    <source>
        <dbReference type="PROSITE" id="PS50405"/>
    </source>
</evidence>
<dbReference type="RefSeq" id="WP_285884419.1">
    <property type="nucleotide sequence ID" value="NZ_JARFYN010000087.1"/>
</dbReference>
<gene>
    <name evidence="4" type="primary">maiA</name>
    <name evidence="4" type="ORF">PY650_34130</name>
</gene>
<dbReference type="PROSITE" id="PS50404">
    <property type="entry name" value="GST_NTER"/>
    <property type="match status" value="1"/>
</dbReference>
<feature type="domain" description="GST C-terminal" evidence="3">
    <location>
        <begin position="87"/>
        <end position="215"/>
    </location>
</feature>
<accession>A0ABT7KPI3</accession>
<evidence type="ECO:0000256" key="1">
    <source>
        <dbReference type="ARBA" id="ARBA00010007"/>
    </source>
</evidence>
<dbReference type="InterPro" id="IPR034330">
    <property type="entry name" value="GST_Zeta_C"/>
</dbReference>
<dbReference type="InterPro" id="IPR036282">
    <property type="entry name" value="Glutathione-S-Trfase_C_sf"/>
</dbReference>
<dbReference type="GO" id="GO:0016034">
    <property type="term" value="F:maleylacetoacetate isomerase activity"/>
    <property type="evidence" value="ECO:0007669"/>
    <property type="project" value="UniProtKB-EC"/>
</dbReference>
<reference evidence="4" key="1">
    <citation type="submission" date="2023-06" db="EMBL/GenBank/DDBJ databases">
        <title>Phylogenetic Diversity of Rhizobium strains.</title>
        <authorList>
            <person name="Moura F.T."/>
            <person name="Helene L.C.F."/>
            <person name="Hungria M."/>
        </authorList>
    </citation>
    <scope>NUCLEOTIDE SEQUENCE</scope>
    <source>
        <strain evidence="4">CCGE524</strain>
    </source>
</reference>